<feature type="domain" description="Retrotransposon gag" evidence="1">
    <location>
        <begin position="91"/>
        <end position="172"/>
    </location>
</feature>
<sequence>MRTINNKEVGHLWKTIRELRKKWMPEPILSGGPRCGDPLFKKGDVVSSPGEFQGVQVKAYNGTTGPQDHLSRFRANVVMLAYPEEIICRCFLAKLESQACEWFYKLPEGSIHRWKGLFNKFLEHFAASKRQKLPYSHLLNVKIRKGEQLWDFISHWEEATDVQRADDQALVAML</sequence>
<dbReference type="EMBL" id="OOIL02003813">
    <property type="protein sequence ID" value="VFQ89586.1"/>
    <property type="molecule type" value="Genomic_DNA"/>
</dbReference>
<protein>
    <recommendedName>
        <fullName evidence="1">Retrotransposon gag domain-containing protein</fullName>
    </recommendedName>
</protein>
<evidence type="ECO:0000259" key="1">
    <source>
        <dbReference type="Pfam" id="PF03732"/>
    </source>
</evidence>
<organism evidence="2 3">
    <name type="scientific">Cuscuta campestris</name>
    <dbReference type="NCBI Taxonomy" id="132261"/>
    <lineage>
        <taxon>Eukaryota</taxon>
        <taxon>Viridiplantae</taxon>
        <taxon>Streptophyta</taxon>
        <taxon>Embryophyta</taxon>
        <taxon>Tracheophyta</taxon>
        <taxon>Spermatophyta</taxon>
        <taxon>Magnoliopsida</taxon>
        <taxon>eudicotyledons</taxon>
        <taxon>Gunneridae</taxon>
        <taxon>Pentapetalae</taxon>
        <taxon>asterids</taxon>
        <taxon>lamiids</taxon>
        <taxon>Solanales</taxon>
        <taxon>Convolvulaceae</taxon>
        <taxon>Cuscuteae</taxon>
        <taxon>Cuscuta</taxon>
        <taxon>Cuscuta subgen. Grammica</taxon>
        <taxon>Cuscuta sect. Cleistogrammica</taxon>
    </lineage>
</organism>
<dbReference type="InterPro" id="IPR005162">
    <property type="entry name" value="Retrotrans_gag_dom"/>
</dbReference>
<gene>
    <name evidence="2" type="ORF">CCAM_LOCUS31362</name>
</gene>
<keyword evidence="3" id="KW-1185">Reference proteome</keyword>
<dbReference type="PANTHER" id="PTHR33223">
    <property type="entry name" value="CCHC-TYPE DOMAIN-CONTAINING PROTEIN"/>
    <property type="match status" value="1"/>
</dbReference>
<evidence type="ECO:0000313" key="2">
    <source>
        <dbReference type="EMBL" id="VFQ89586.1"/>
    </source>
</evidence>
<dbReference type="AlphaFoldDB" id="A0A484MNE1"/>
<dbReference type="PANTHER" id="PTHR33223:SF10">
    <property type="entry name" value="AMINOTRANSFERASE-LIKE PLANT MOBILE DOMAIN-CONTAINING PROTEIN"/>
    <property type="match status" value="1"/>
</dbReference>
<proteinExistence type="predicted"/>
<reference evidence="2 3" key="1">
    <citation type="submission" date="2018-04" db="EMBL/GenBank/DDBJ databases">
        <authorList>
            <person name="Vogel A."/>
        </authorList>
    </citation>
    <scope>NUCLEOTIDE SEQUENCE [LARGE SCALE GENOMIC DNA]</scope>
</reference>
<evidence type="ECO:0000313" key="3">
    <source>
        <dbReference type="Proteomes" id="UP000595140"/>
    </source>
</evidence>
<dbReference type="Proteomes" id="UP000595140">
    <property type="component" value="Unassembled WGS sequence"/>
</dbReference>
<accession>A0A484MNE1</accession>
<dbReference type="OrthoDB" id="1752047at2759"/>
<name>A0A484MNE1_9ASTE</name>
<dbReference type="Pfam" id="PF03732">
    <property type="entry name" value="Retrotrans_gag"/>
    <property type="match status" value="1"/>
</dbReference>